<dbReference type="EMBL" id="CP130472">
    <property type="protein sequence ID" value="WLS43351.1"/>
    <property type="molecule type" value="Genomic_DNA"/>
</dbReference>
<proteinExistence type="inferred from homology"/>
<organism evidence="3 4">
    <name type="scientific">Micromonospora profundi</name>
    <dbReference type="NCBI Taxonomy" id="1420889"/>
    <lineage>
        <taxon>Bacteria</taxon>
        <taxon>Bacillati</taxon>
        <taxon>Actinomycetota</taxon>
        <taxon>Actinomycetes</taxon>
        <taxon>Micromonosporales</taxon>
        <taxon>Micromonosporaceae</taxon>
        <taxon>Micromonospora</taxon>
    </lineage>
</organism>
<keyword evidence="4" id="KW-1185">Reference proteome</keyword>
<accession>A0AAJ6L2F9</accession>
<evidence type="ECO:0000256" key="2">
    <source>
        <dbReference type="ARBA" id="ARBA00023239"/>
    </source>
</evidence>
<dbReference type="Gene3D" id="3.10.129.10">
    <property type="entry name" value="Hotdog Thioesterase"/>
    <property type="match status" value="1"/>
</dbReference>
<dbReference type="Proteomes" id="UP001235874">
    <property type="component" value="Chromosome"/>
</dbReference>
<dbReference type="PANTHER" id="PTHR30272:SF1">
    <property type="entry name" value="3-HYDROXYACYL-[ACYL-CARRIER-PROTEIN] DEHYDRATASE"/>
    <property type="match status" value="1"/>
</dbReference>
<dbReference type="InterPro" id="IPR029069">
    <property type="entry name" value="HotDog_dom_sf"/>
</dbReference>
<dbReference type="SUPFAM" id="SSF54637">
    <property type="entry name" value="Thioesterase/thiol ester dehydrase-isomerase"/>
    <property type="match status" value="1"/>
</dbReference>
<name>A0AAJ6L2F9_9ACTN</name>
<protein>
    <submittedName>
        <fullName evidence="3">Beta-hydroxyacyl-ACP dehydratase</fullName>
    </submittedName>
</protein>
<dbReference type="GO" id="GO:0016829">
    <property type="term" value="F:lyase activity"/>
    <property type="evidence" value="ECO:0007669"/>
    <property type="project" value="UniProtKB-KW"/>
</dbReference>
<dbReference type="KEGG" id="mprn:Q3V37_18260"/>
<gene>
    <name evidence="3" type="ORF">Q3V37_18260</name>
</gene>
<dbReference type="Pfam" id="PF07977">
    <property type="entry name" value="FabA"/>
    <property type="match status" value="1"/>
</dbReference>
<sequence length="164" mass="17838">MGEHAEIRAVLPQRHPMLLVDRVLALEPGRLIRTVKLVSATEPCYADLPESAEPWRFAYPRSLMIESFGQSAALLWLGDSPPPADDGVLMFAGARDWHFAGSAFPGDVLRHEVRLDSVVADTAFAHGETWIGDRRVATVGTLIATRRPVARPAVPPAGVAHPHP</sequence>
<dbReference type="AlphaFoldDB" id="A0AAJ6L2F9"/>
<comment type="similarity">
    <text evidence="1">Belongs to the thioester dehydratase family. FabZ subfamily.</text>
</comment>
<dbReference type="RefSeq" id="WP_306270789.1">
    <property type="nucleotide sequence ID" value="NZ_CP130472.1"/>
</dbReference>
<reference evidence="3 4" key="1">
    <citation type="submission" date="2023-07" db="EMBL/GenBank/DDBJ databases">
        <title>Micromonospora profundi TRM 95458 converts glycerol to a new osmotic compound.</title>
        <authorList>
            <person name="Lu D."/>
        </authorList>
    </citation>
    <scope>NUCLEOTIDE SEQUENCE [LARGE SCALE GENOMIC DNA]</scope>
    <source>
        <strain evidence="3 4">TRM95458</strain>
    </source>
</reference>
<evidence type="ECO:0000256" key="1">
    <source>
        <dbReference type="ARBA" id="ARBA00009174"/>
    </source>
</evidence>
<keyword evidence="2" id="KW-0456">Lyase</keyword>
<dbReference type="InterPro" id="IPR013114">
    <property type="entry name" value="FabA_FabZ"/>
</dbReference>
<evidence type="ECO:0000313" key="3">
    <source>
        <dbReference type="EMBL" id="WLS43351.1"/>
    </source>
</evidence>
<evidence type="ECO:0000313" key="4">
    <source>
        <dbReference type="Proteomes" id="UP001235874"/>
    </source>
</evidence>
<dbReference type="PANTHER" id="PTHR30272">
    <property type="entry name" value="3-HYDROXYACYL-[ACYL-CARRIER-PROTEIN] DEHYDRATASE"/>
    <property type="match status" value="1"/>
</dbReference>